<evidence type="ECO:0000256" key="6">
    <source>
        <dbReference type="ARBA" id="ARBA00023274"/>
    </source>
</evidence>
<dbReference type="InterPro" id="IPR034596">
    <property type="entry name" value="Ribosomal_mL52"/>
</dbReference>
<dbReference type="GO" id="GO:0003735">
    <property type="term" value="F:structural constituent of ribosome"/>
    <property type="evidence" value="ECO:0007669"/>
    <property type="project" value="InterPro"/>
</dbReference>
<dbReference type="OMA" id="RSIDQKW"/>
<proteinExistence type="inferred from homology"/>
<evidence type="ECO:0000256" key="8">
    <source>
        <dbReference type="ARBA" id="ARBA00035425"/>
    </source>
</evidence>
<dbReference type="AlphaFoldDB" id="A0A087UUE9"/>
<organism evidence="9 10">
    <name type="scientific">Stegodyphus mimosarum</name>
    <name type="common">African social velvet spider</name>
    <dbReference type="NCBI Taxonomy" id="407821"/>
    <lineage>
        <taxon>Eukaryota</taxon>
        <taxon>Metazoa</taxon>
        <taxon>Ecdysozoa</taxon>
        <taxon>Arthropoda</taxon>
        <taxon>Chelicerata</taxon>
        <taxon>Arachnida</taxon>
        <taxon>Araneae</taxon>
        <taxon>Araneomorphae</taxon>
        <taxon>Entelegynae</taxon>
        <taxon>Eresoidea</taxon>
        <taxon>Eresidae</taxon>
        <taxon>Stegodyphus</taxon>
    </lineage>
</organism>
<sequence length="132" mass="15043">MAAACKQILAVKLIEKTALNYYLESRCIHISAILEKVGGWRLRHGIPAKGVEYGPLTDLPDWSYADGRPAPLQEAKKRKIKLHKEYCEKIIKLTKEVDECLELNQQKATMEEAKRQNAIRNRLKAKGDSLIK</sequence>
<keyword evidence="10" id="KW-1185">Reference proteome</keyword>
<dbReference type="GO" id="GO:0005762">
    <property type="term" value="C:mitochondrial large ribosomal subunit"/>
    <property type="evidence" value="ECO:0007669"/>
    <property type="project" value="InterPro"/>
</dbReference>
<evidence type="ECO:0000313" key="9">
    <source>
        <dbReference type="EMBL" id="KFM80988.1"/>
    </source>
</evidence>
<keyword evidence="4 9" id="KW-0689">Ribosomal protein</keyword>
<dbReference type="GO" id="GO:0032543">
    <property type="term" value="P:mitochondrial translation"/>
    <property type="evidence" value="ECO:0007669"/>
    <property type="project" value="InterPro"/>
</dbReference>
<evidence type="ECO:0000256" key="4">
    <source>
        <dbReference type="ARBA" id="ARBA00022980"/>
    </source>
</evidence>
<dbReference type="OrthoDB" id="10249237at2759"/>
<keyword evidence="5" id="KW-0496">Mitochondrion</keyword>
<evidence type="ECO:0000256" key="5">
    <source>
        <dbReference type="ARBA" id="ARBA00023128"/>
    </source>
</evidence>
<name>A0A087UUE9_STEMI</name>
<evidence type="ECO:0000256" key="2">
    <source>
        <dbReference type="ARBA" id="ARBA00007232"/>
    </source>
</evidence>
<dbReference type="PANTHER" id="PTHR34090:SF1">
    <property type="entry name" value="LARGE RIBOSOMAL SUBUNIT PROTEIN ML52"/>
    <property type="match status" value="1"/>
</dbReference>
<feature type="non-terminal residue" evidence="9">
    <location>
        <position position="132"/>
    </location>
</feature>
<comment type="similarity">
    <text evidence="2">Belongs to the mitochondrion-specific ribosomal protein mL52 family.</text>
</comment>
<gene>
    <name evidence="9" type="ORF">X975_18006</name>
</gene>
<keyword evidence="3" id="KW-0809">Transit peptide</keyword>
<dbReference type="Proteomes" id="UP000054359">
    <property type="component" value="Unassembled WGS sequence"/>
</dbReference>
<protein>
    <recommendedName>
        <fullName evidence="7">Large ribosomal subunit protein mL52</fullName>
    </recommendedName>
    <alternativeName>
        <fullName evidence="8">39S ribosomal protein L52, mitochondrial</fullName>
    </alternativeName>
</protein>
<reference evidence="9 10" key="1">
    <citation type="submission" date="2013-11" db="EMBL/GenBank/DDBJ databases">
        <title>Genome sequencing of Stegodyphus mimosarum.</title>
        <authorList>
            <person name="Bechsgaard J."/>
        </authorList>
    </citation>
    <scope>NUCLEOTIDE SEQUENCE [LARGE SCALE GENOMIC DNA]</scope>
</reference>
<dbReference type="EMBL" id="KK121667">
    <property type="protein sequence ID" value="KFM80988.1"/>
    <property type="molecule type" value="Genomic_DNA"/>
</dbReference>
<evidence type="ECO:0000256" key="1">
    <source>
        <dbReference type="ARBA" id="ARBA00004173"/>
    </source>
</evidence>
<accession>A0A087UUE9</accession>
<comment type="subcellular location">
    <subcellularLocation>
        <location evidence="1">Mitochondrion</location>
    </subcellularLocation>
</comment>
<dbReference type="PANTHER" id="PTHR34090">
    <property type="entry name" value="39S RIBOSOMAL PROTEIN L52, MITOCHONDRIAL"/>
    <property type="match status" value="1"/>
</dbReference>
<evidence type="ECO:0000256" key="3">
    <source>
        <dbReference type="ARBA" id="ARBA00022946"/>
    </source>
</evidence>
<evidence type="ECO:0000313" key="10">
    <source>
        <dbReference type="Proteomes" id="UP000054359"/>
    </source>
</evidence>
<dbReference type="Pfam" id="PF18699">
    <property type="entry name" value="MRPL52"/>
    <property type="match status" value="1"/>
</dbReference>
<evidence type="ECO:0000256" key="7">
    <source>
        <dbReference type="ARBA" id="ARBA00035181"/>
    </source>
</evidence>
<dbReference type="STRING" id="407821.A0A087UUE9"/>
<keyword evidence="6" id="KW-0687">Ribonucleoprotein</keyword>